<evidence type="ECO:0000313" key="2">
    <source>
        <dbReference type="Proteomes" id="UP001202180"/>
    </source>
</evidence>
<sequence>MEAQEALRQVAVYWEEEYTRMSQQAETFPRTGITDQDNETAAWLADVKEIYYKKYQQAKQDYMDASFGEAEELLGK</sequence>
<evidence type="ECO:0000313" key="1">
    <source>
        <dbReference type="EMBL" id="MCK8491739.1"/>
    </source>
</evidence>
<organism evidence="1 2">
    <name type="scientific">Spirosoma liriopis</name>
    <dbReference type="NCBI Taxonomy" id="2937440"/>
    <lineage>
        <taxon>Bacteria</taxon>
        <taxon>Pseudomonadati</taxon>
        <taxon>Bacteroidota</taxon>
        <taxon>Cytophagia</taxon>
        <taxon>Cytophagales</taxon>
        <taxon>Cytophagaceae</taxon>
        <taxon>Spirosoma</taxon>
    </lineage>
</organism>
<gene>
    <name evidence="1" type="ORF">M0L20_07735</name>
</gene>
<dbReference type="RefSeq" id="WP_248476354.1">
    <property type="nucleotide sequence ID" value="NZ_JALPRF010000001.1"/>
</dbReference>
<dbReference type="EMBL" id="JALPRF010000001">
    <property type="protein sequence ID" value="MCK8491739.1"/>
    <property type="molecule type" value="Genomic_DNA"/>
</dbReference>
<evidence type="ECO:0008006" key="3">
    <source>
        <dbReference type="Google" id="ProtNLM"/>
    </source>
</evidence>
<protein>
    <recommendedName>
        <fullName evidence="3">TipAS antibiotic-recognition domain-containing protein</fullName>
    </recommendedName>
</protein>
<accession>A0ABT0HHV2</accession>
<reference evidence="1 2" key="1">
    <citation type="submission" date="2022-04" db="EMBL/GenBank/DDBJ databases">
        <title>Spirosoma sp. strain RP8 genome sequencing and assembly.</title>
        <authorList>
            <person name="Jung Y."/>
        </authorList>
    </citation>
    <scope>NUCLEOTIDE SEQUENCE [LARGE SCALE GENOMIC DNA]</scope>
    <source>
        <strain evidence="1 2">RP8</strain>
    </source>
</reference>
<comment type="caution">
    <text evidence="1">The sequence shown here is derived from an EMBL/GenBank/DDBJ whole genome shotgun (WGS) entry which is preliminary data.</text>
</comment>
<dbReference type="Proteomes" id="UP001202180">
    <property type="component" value="Unassembled WGS sequence"/>
</dbReference>
<proteinExistence type="predicted"/>
<keyword evidence="2" id="KW-1185">Reference proteome</keyword>
<name>A0ABT0HHV2_9BACT</name>